<dbReference type="PANTHER" id="PTHR24418">
    <property type="entry name" value="TYROSINE-PROTEIN KINASE"/>
    <property type="match status" value="1"/>
</dbReference>
<dbReference type="SMART" id="SM00220">
    <property type="entry name" value="S_TKc"/>
    <property type="match status" value="1"/>
</dbReference>
<gene>
    <name evidence="4" type="ORF">PHYBOEH_008936</name>
</gene>
<dbReference type="InterPro" id="IPR050198">
    <property type="entry name" value="Non-receptor_tyrosine_kinases"/>
</dbReference>
<accession>A0A8T1WZF5</accession>
<protein>
    <recommendedName>
        <fullName evidence="3">Protein kinase domain-containing protein</fullName>
    </recommendedName>
</protein>
<dbReference type="EMBL" id="JAGDFL010000054">
    <property type="protein sequence ID" value="KAG7399422.1"/>
    <property type="molecule type" value="Genomic_DNA"/>
</dbReference>
<dbReference type="AlphaFoldDB" id="A0A8T1WZF5"/>
<dbReference type="InterPro" id="IPR000719">
    <property type="entry name" value="Prot_kinase_dom"/>
</dbReference>
<reference evidence="4" key="1">
    <citation type="submission" date="2021-02" db="EMBL/GenBank/DDBJ databases">
        <authorList>
            <person name="Palmer J.M."/>
        </authorList>
    </citation>
    <scope>NUCLEOTIDE SEQUENCE</scope>
    <source>
        <strain evidence="4">SCRP23</strain>
    </source>
</reference>
<dbReference type="CDD" id="cd21037">
    <property type="entry name" value="MLKL_NTD"/>
    <property type="match status" value="1"/>
</dbReference>
<keyword evidence="5" id="KW-1185">Reference proteome</keyword>
<evidence type="ECO:0000313" key="4">
    <source>
        <dbReference type="EMBL" id="KAG7399422.1"/>
    </source>
</evidence>
<evidence type="ECO:0000256" key="2">
    <source>
        <dbReference type="ARBA" id="ARBA00022840"/>
    </source>
</evidence>
<dbReference type="InterPro" id="IPR001245">
    <property type="entry name" value="Ser-Thr/Tyr_kinase_cat_dom"/>
</dbReference>
<proteinExistence type="predicted"/>
<evidence type="ECO:0000313" key="5">
    <source>
        <dbReference type="Proteomes" id="UP000693981"/>
    </source>
</evidence>
<dbReference type="OrthoDB" id="164533at2759"/>
<dbReference type="PROSITE" id="PS00108">
    <property type="entry name" value="PROTEIN_KINASE_ST"/>
    <property type="match status" value="1"/>
</dbReference>
<dbReference type="Pfam" id="PF07714">
    <property type="entry name" value="PK_Tyr_Ser-Thr"/>
    <property type="match status" value="1"/>
</dbReference>
<dbReference type="GO" id="GO:0005524">
    <property type="term" value="F:ATP binding"/>
    <property type="evidence" value="ECO:0007669"/>
    <property type="project" value="UniProtKB-KW"/>
</dbReference>
<organism evidence="4 5">
    <name type="scientific">Phytophthora boehmeriae</name>
    <dbReference type="NCBI Taxonomy" id="109152"/>
    <lineage>
        <taxon>Eukaryota</taxon>
        <taxon>Sar</taxon>
        <taxon>Stramenopiles</taxon>
        <taxon>Oomycota</taxon>
        <taxon>Peronosporomycetes</taxon>
        <taxon>Peronosporales</taxon>
        <taxon>Peronosporaceae</taxon>
        <taxon>Phytophthora</taxon>
    </lineage>
</organism>
<evidence type="ECO:0000259" key="3">
    <source>
        <dbReference type="PROSITE" id="PS50011"/>
    </source>
</evidence>
<keyword evidence="1" id="KW-0547">Nucleotide-binding</keyword>
<comment type="caution">
    <text evidence="4">The sequence shown here is derived from an EMBL/GenBank/DDBJ whole genome shotgun (WGS) entry which is preliminary data.</text>
</comment>
<sequence>MDLVPDLLLEIQRLCSEMRENEDICRTLHSRAQRFLEHIDSMTQDEKESKKTLLFQYQATVRRILHVVRKHYKKHLFIRIWGNHKVVGKLRALYVEMDDLFRLMGLDHIHSMEQFRILAEDAFNKLQGVAENVDVIRAAIDKDDWQEGVVALGVLVEHPESTTVSVGMSDEQVELAKKTFHRAKSVVLEKNKPMPSIPEWFIPRDAVEFEDEFFDRGMYAVMHKGVWGQDGHGTEVAVKCLVADDDRAQDEFKRESKAWFGLDHPNVVKMYGACNKGLPIFFVCEYVKGKNFVDHFETDKSHLWRLFYKAALGLRFLHDNKVIHGDLKCNNILVDGKDNAKICDFGFSYVRDRSNMSAKEKTQAIRWQAPEVLLVSAAEPDAETNPRFASDVFSLGMCVIEAFTGEPPYGLLDDDEVMEKVFEGEVYPRPDSMEDDEWEFVQQLCKRSMTKRMLLSDALDKFKFFADREAANVEKVRLSDDCVVHCDTTLPAGAKFCCDCGLDLTQLS</sequence>
<feature type="domain" description="Protein kinase" evidence="3">
    <location>
        <begin position="208"/>
        <end position="465"/>
    </location>
</feature>
<name>A0A8T1WZF5_9STRA</name>
<dbReference type="GO" id="GO:0004672">
    <property type="term" value="F:protein kinase activity"/>
    <property type="evidence" value="ECO:0007669"/>
    <property type="project" value="InterPro"/>
</dbReference>
<dbReference type="Proteomes" id="UP000693981">
    <property type="component" value="Unassembled WGS sequence"/>
</dbReference>
<dbReference type="PROSITE" id="PS50011">
    <property type="entry name" value="PROTEIN_KINASE_DOM"/>
    <property type="match status" value="1"/>
</dbReference>
<evidence type="ECO:0000256" key="1">
    <source>
        <dbReference type="ARBA" id="ARBA00022741"/>
    </source>
</evidence>
<keyword evidence="2" id="KW-0067">ATP-binding</keyword>
<dbReference type="InterPro" id="IPR059179">
    <property type="entry name" value="MLKL-like_MCAfunc"/>
</dbReference>
<dbReference type="InterPro" id="IPR008271">
    <property type="entry name" value="Ser/Thr_kinase_AS"/>
</dbReference>